<accession>A0A2N9II16</accession>
<organism evidence="2">
    <name type="scientific">Fagus sylvatica</name>
    <name type="common">Beechnut</name>
    <dbReference type="NCBI Taxonomy" id="28930"/>
    <lineage>
        <taxon>Eukaryota</taxon>
        <taxon>Viridiplantae</taxon>
        <taxon>Streptophyta</taxon>
        <taxon>Embryophyta</taxon>
        <taxon>Tracheophyta</taxon>
        <taxon>Spermatophyta</taxon>
        <taxon>Magnoliopsida</taxon>
        <taxon>eudicotyledons</taxon>
        <taxon>Gunneridae</taxon>
        <taxon>Pentapetalae</taxon>
        <taxon>rosids</taxon>
        <taxon>fabids</taxon>
        <taxon>Fagales</taxon>
        <taxon>Fagaceae</taxon>
        <taxon>Fagus</taxon>
    </lineage>
</organism>
<dbReference type="InterPro" id="IPR013103">
    <property type="entry name" value="RVT_2"/>
</dbReference>
<dbReference type="EMBL" id="OIVN01006114">
    <property type="protein sequence ID" value="SPD25367.1"/>
    <property type="molecule type" value="Genomic_DNA"/>
</dbReference>
<gene>
    <name evidence="2" type="ORF">FSB_LOCUS53249</name>
</gene>
<dbReference type="Pfam" id="PF07727">
    <property type="entry name" value="RVT_2"/>
    <property type="match status" value="1"/>
</dbReference>
<dbReference type="AlphaFoldDB" id="A0A2N9II16"/>
<proteinExistence type="predicted"/>
<protein>
    <recommendedName>
        <fullName evidence="1">Reverse transcriptase Ty1/copia-type domain-containing protein</fullName>
    </recommendedName>
</protein>
<evidence type="ECO:0000313" key="2">
    <source>
        <dbReference type="EMBL" id="SPD25367.1"/>
    </source>
</evidence>
<reference evidence="2" key="1">
    <citation type="submission" date="2018-02" db="EMBL/GenBank/DDBJ databases">
        <authorList>
            <person name="Cohen D.B."/>
            <person name="Kent A.D."/>
        </authorList>
    </citation>
    <scope>NUCLEOTIDE SEQUENCE</scope>
</reference>
<name>A0A2N9II16_FAGSY</name>
<evidence type="ECO:0000259" key="1">
    <source>
        <dbReference type="Pfam" id="PF07727"/>
    </source>
</evidence>
<sequence>MVEESGSSGGGSGVCGDVFARFLEFVCGGDEFEKSFSDRLEDWDCKNHQIITWFYNSIVPSIRQQFAHYEHAKDIWYLLASCYTIINLFGMPRQPINDFLFSMQSFWDQLELSEHIVKDFDDAKDPWMNQVLGTRCRIGQMFELTSLHLPSPTAPLPSYVAIVASISSLNLCHLRLRSSYASLHAPLVDFMVSPLTLEAIMELTTHVPDQYSTICFEWVSASHARFPMTEELQALKKTPTWDLVDLTRVKSAIGCKWVYKIKTKTDGIIERHALYGLKQTPRAWFAKFNNFVHQFGFSSSPHDIALFIRKSNNGLILLLIYVDNMIVTKYDHSVGRDGSDGGGGSGVCGGVFAAFLELAFSGFRFGETNKETR</sequence>
<feature type="domain" description="Reverse transcriptase Ty1/copia-type" evidence="1">
    <location>
        <begin position="272"/>
        <end position="332"/>
    </location>
</feature>